<keyword evidence="6" id="KW-0868">Chloride</keyword>
<evidence type="ECO:0000256" key="1">
    <source>
        <dbReference type="ARBA" id="ARBA00004370"/>
    </source>
</evidence>
<keyword evidence="8" id="KW-1185">Reference proteome</keyword>
<dbReference type="Proteomes" id="UP000270296">
    <property type="component" value="Unassembled WGS sequence"/>
</dbReference>
<feature type="transmembrane region" description="Helical" evidence="6">
    <location>
        <begin position="109"/>
        <end position="126"/>
    </location>
</feature>
<dbReference type="Pfam" id="PF01062">
    <property type="entry name" value="Bestrophin"/>
    <property type="match status" value="1"/>
</dbReference>
<evidence type="ECO:0000256" key="4">
    <source>
        <dbReference type="ARBA" id="ARBA00023136"/>
    </source>
</evidence>
<keyword evidence="3 6" id="KW-1133">Transmembrane helix</keyword>
<evidence type="ECO:0000256" key="2">
    <source>
        <dbReference type="ARBA" id="ARBA00022692"/>
    </source>
</evidence>
<feature type="transmembrane region" description="Helical" evidence="6">
    <location>
        <begin position="67"/>
        <end position="88"/>
    </location>
</feature>
<dbReference type="AlphaFoldDB" id="A0A183J764"/>
<evidence type="ECO:0000256" key="5">
    <source>
        <dbReference type="ARBA" id="ARBA00034769"/>
    </source>
</evidence>
<organism evidence="9">
    <name type="scientific">Soboliphyme baturini</name>
    <dbReference type="NCBI Taxonomy" id="241478"/>
    <lineage>
        <taxon>Eukaryota</taxon>
        <taxon>Metazoa</taxon>
        <taxon>Ecdysozoa</taxon>
        <taxon>Nematoda</taxon>
        <taxon>Enoplea</taxon>
        <taxon>Dorylaimia</taxon>
        <taxon>Dioctophymatida</taxon>
        <taxon>Dioctophymatoidea</taxon>
        <taxon>Soboliphymatidae</taxon>
        <taxon>Soboliphyme</taxon>
    </lineage>
</organism>
<dbReference type="GO" id="GO:0005254">
    <property type="term" value="F:chloride channel activity"/>
    <property type="evidence" value="ECO:0007669"/>
    <property type="project" value="UniProtKB-KW"/>
</dbReference>
<keyword evidence="6" id="KW-0406">Ion transport</keyword>
<dbReference type="WBParaSite" id="SBAD_0001210301-mRNA-1">
    <property type="protein sequence ID" value="SBAD_0001210301-mRNA-1"/>
    <property type="gene ID" value="SBAD_0001210301"/>
</dbReference>
<dbReference type="InterPro" id="IPR000615">
    <property type="entry name" value="Bestrophin"/>
</dbReference>
<evidence type="ECO:0000256" key="3">
    <source>
        <dbReference type="ARBA" id="ARBA00022989"/>
    </source>
</evidence>
<sequence>MTSEEKTIYEKVTCLHHKYWLPIQWCCTLLCKGRNEKMITSDILLNDVLEEIMKYRHHLMMLLNYDWISVPLVYTQVVTIAVYGFFAVTLMGRQYLDVSKKYAGHDIDLYVPIFTILQFIFYMGWLKVAETLINPLGEDDDDYEVNFLIDRHMKAGYLMVDDNYKSDNPQIGSASGIE</sequence>
<comment type="subcellular location">
    <subcellularLocation>
        <location evidence="6">Cell membrane</location>
        <topology evidence="6">Multi-pass membrane protein</topology>
    </subcellularLocation>
    <subcellularLocation>
        <location evidence="1">Membrane</location>
    </subcellularLocation>
</comment>
<keyword evidence="6" id="KW-0407">Ion channel</keyword>
<evidence type="ECO:0000313" key="7">
    <source>
        <dbReference type="EMBL" id="VDP42331.1"/>
    </source>
</evidence>
<keyword evidence="6" id="KW-1003">Cell membrane</keyword>
<dbReference type="EMBL" id="UZAM01016224">
    <property type="protein sequence ID" value="VDP42331.1"/>
    <property type="molecule type" value="Genomic_DNA"/>
</dbReference>
<reference evidence="7 8" key="2">
    <citation type="submission" date="2018-11" db="EMBL/GenBank/DDBJ databases">
        <authorList>
            <consortium name="Pathogen Informatics"/>
        </authorList>
    </citation>
    <scope>NUCLEOTIDE SEQUENCE [LARGE SCALE GENOMIC DNA]</scope>
</reference>
<dbReference type="GO" id="GO:0005886">
    <property type="term" value="C:plasma membrane"/>
    <property type="evidence" value="ECO:0007669"/>
    <property type="project" value="UniProtKB-SubCell"/>
</dbReference>
<keyword evidence="6" id="KW-0813">Transport</keyword>
<evidence type="ECO:0000313" key="9">
    <source>
        <dbReference type="WBParaSite" id="SBAD_0001210301-mRNA-1"/>
    </source>
</evidence>
<keyword evidence="6" id="KW-0869">Chloride channel</keyword>
<dbReference type="InterPro" id="IPR021134">
    <property type="entry name" value="Bestrophin-like"/>
</dbReference>
<evidence type="ECO:0000256" key="6">
    <source>
        <dbReference type="RuleBase" id="RU363126"/>
    </source>
</evidence>
<dbReference type="PANTHER" id="PTHR10736:SF0">
    <property type="entry name" value="BESTROPHIN HOMOLOG"/>
    <property type="match status" value="1"/>
</dbReference>
<comment type="function">
    <text evidence="6">Forms chloride channels.</text>
</comment>
<evidence type="ECO:0000313" key="8">
    <source>
        <dbReference type="Proteomes" id="UP000270296"/>
    </source>
</evidence>
<dbReference type="PANTHER" id="PTHR10736">
    <property type="entry name" value="BESTROPHIN"/>
    <property type="match status" value="1"/>
</dbReference>
<keyword evidence="2 6" id="KW-0812">Transmembrane</keyword>
<keyword evidence="4 6" id="KW-0472">Membrane</keyword>
<proteinExistence type="inferred from homology"/>
<dbReference type="OrthoDB" id="201595at2759"/>
<protein>
    <recommendedName>
        <fullName evidence="6">Bestrophin homolog</fullName>
    </recommendedName>
</protein>
<reference evidence="9" key="1">
    <citation type="submission" date="2016-06" db="UniProtKB">
        <authorList>
            <consortium name="WormBaseParasite"/>
        </authorList>
    </citation>
    <scope>IDENTIFICATION</scope>
</reference>
<comment type="similarity">
    <text evidence="5 6">Belongs to the anion channel-forming bestrophin (TC 1.A.46) family. Calcium-sensitive chloride channel subfamily.</text>
</comment>
<accession>A0A183J764</accession>
<name>A0A183J764_9BILA</name>
<gene>
    <name evidence="7" type="ORF">SBAD_LOCUS11712</name>
</gene>
<dbReference type="GO" id="GO:0034707">
    <property type="term" value="C:chloride channel complex"/>
    <property type="evidence" value="ECO:0007669"/>
    <property type="project" value="UniProtKB-KW"/>
</dbReference>